<evidence type="ECO:0000256" key="3">
    <source>
        <dbReference type="ARBA" id="ARBA00022692"/>
    </source>
</evidence>
<dbReference type="InterPro" id="IPR045069">
    <property type="entry name" value="MATE_euk"/>
</dbReference>
<accession>A0A7D9GZP3</accession>
<evidence type="ECO:0000256" key="4">
    <source>
        <dbReference type="ARBA" id="ARBA00022989"/>
    </source>
</evidence>
<dbReference type="AlphaFoldDB" id="A0A7D9GZP3"/>
<proteinExistence type="inferred from homology"/>
<keyword evidence="3 6" id="KW-0812">Transmembrane</keyword>
<dbReference type="InterPro" id="IPR002528">
    <property type="entry name" value="MATE_fam"/>
</dbReference>
<protein>
    <submittedName>
        <fullName evidence="7">DEBR0S1_10550g1_1</fullName>
    </submittedName>
</protein>
<sequence>MKQQDDSVKDSVITDTTILSSDSDTRINEYDASDNSDSINFSLKKSETSSGKELLYILKNTGPVLITFLFQYLIQIMIPIYFEGKLGTISLSACSLAITSFYLSGPAFFNGFATSLDTLCSAAFGAGNYTKVGLYYQRCSLILLFASVPMMTFWFFPRPILRMMTDDVQLIDLCEKYLSYMPLAAPAIAIFECSKRFLQSQNKFSAPTRINIVALPLSLVLNALLFPKLRFQGPPIVFVITYWFMCISLILYIFFVDGYQCWNTNISVKNLFSNWAIFYKLGVPGVLMVLSEAFAFQVITIMSTRFGTKALAAQSVVSTLASFAFQFPFAVGICCTTRIANIIGSQSSDYKVAMHIIIRVAGLLSVVNFCWMYLFRYQLASLFTQDPALINEICHLLLIVGFNQFLDCFNVICAAVLRGQGRQKLGSLLSLFSYYIIGAPLEILLGFYFKMKVFGLWLGLALAVSFLTISEVTVVLNSDWLSIIRRCSKLT</sequence>
<dbReference type="NCBIfam" id="TIGR00797">
    <property type="entry name" value="matE"/>
    <property type="match status" value="1"/>
</dbReference>
<keyword evidence="5 6" id="KW-0472">Membrane</keyword>
<evidence type="ECO:0000313" key="7">
    <source>
        <dbReference type="EMBL" id="VUG16209.1"/>
    </source>
</evidence>
<comment type="subcellular location">
    <subcellularLocation>
        <location evidence="1">Membrane</location>
        <topology evidence="1">Multi-pass membrane protein</topology>
    </subcellularLocation>
</comment>
<dbReference type="GO" id="GO:0015297">
    <property type="term" value="F:antiporter activity"/>
    <property type="evidence" value="ECO:0007669"/>
    <property type="project" value="InterPro"/>
</dbReference>
<evidence type="ECO:0000313" key="8">
    <source>
        <dbReference type="Proteomes" id="UP000478008"/>
    </source>
</evidence>
<evidence type="ECO:0000256" key="1">
    <source>
        <dbReference type="ARBA" id="ARBA00004141"/>
    </source>
</evidence>
<dbReference type="Pfam" id="PF01554">
    <property type="entry name" value="MatE"/>
    <property type="match status" value="2"/>
</dbReference>
<name>A0A7D9GZP3_DEKBR</name>
<feature type="transmembrane region" description="Helical" evidence="6">
    <location>
        <begin position="455"/>
        <end position="476"/>
    </location>
</feature>
<dbReference type="PANTHER" id="PTHR11206">
    <property type="entry name" value="MULTIDRUG RESISTANCE PROTEIN"/>
    <property type="match status" value="1"/>
</dbReference>
<dbReference type="GO" id="GO:0042910">
    <property type="term" value="F:xenobiotic transmembrane transporter activity"/>
    <property type="evidence" value="ECO:0007669"/>
    <property type="project" value="InterPro"/>
</dbReference>
<gene>
    <name evidence="7" type="ORF">DEBR0S1_10550G</name>
</gene>
<feature type="transmembrane region" description="Helical" evidence="6">
    <location>
        <begin position="277"/>
        <end position="299"/>
    </location>
</feature>
<feature type="transmembrane region" description="Helical" evidence="6">
    <location>
        <begin position="429"/>
        <end position="449"/>
    </location>
</feature>
<dbReference type="CDD" id="cd13132">
    <property type="entry name" value="MATE_eukaryotic"/>
    <property type="match status" value="1"/>
</dbReference>
<feature type="transmembrane region" description="Helical" evidence="6">
    <location>
        <begin position="311"/>
        <end position="335"/>
    </location>
</feature>
<organism evidence="7 8">
    <name type="scientific">Dekkera bruxellensis</name>
    <name type="common">Brettanomyces custersii</name>
    <dbReference type="NCBI Taxonomy" id="5007"/>
    <lineage>
        <taxon>Eukaryota</taxon>
        <taxon>Fungi</taxon>
        <taxon>Dikarya</taxon>
        <taxon>Ascomycota</taxon>
        <taxon>Saccharomycotina</taxon>
        <taxon>Pichiomycetes</taxon>
        <taxon>Pichiales</taxon>
        <taxon>Pichiaceae</taxon>
        <taxon>Brettanomyces</taxon>
    </lineage>
</organism>
<feature type="transmembrane region" description="Helical" evidence="6">
    <location>
        <begin position="86"/>
        <end position="103"/>
    </location>
</feature>
<reference evidence="7 8" key="1">
    <citation type="submission" date="2019-07" db="EMBL/GenBank/DDBJ databases">
        <authorList>
            <person name="Friedrich A."/>
            <person name="Schacherer J."/>
        </authorList>
    </citation>
    <scope>NUCLEOTIDE SEQUENCE [LARGE SCALE GENOMIC DNA]</scope>
</reference>
<feature type="transmembrane region" description="Helical" evidence="6">
    <location>
        <begin position="139"/>
        <end position="157"/>
    </location>
</feature>
<dbReference type="GO" id="GO:0016020">
    <property type="term" value="C:membrane"/>
    <property type="evidence" value="ECO:0007669"/>
    <property type="project" value="UniProtKB-SubCell"/>
</dbReference>
<dbReference type="EMBL" id="CABFWN010000001">
    <property type="protein sequence ID" value="VUG16209.1"/>
    <property type="molecule type" value="Genomic_DNA"/>
</dbReference>
<comment type="similarity">
    <text evidence="2">Belongs to the multi antimicrobial extrusion (MATE) (TC 2.A.66.1) family.</text>
</comment>
<evidence type="ECO:0000256" key="6">
    <source>
        <dbReference type="SAM" id="Phobius"/>
    </source>
</evidence>
<dbReference type="GO" id="GO:1990961">
    <property type="term" value="P:xenobiotic detoxification by transmembrane export across the plasma membrane"/>
    <property type="evidence" value="ECO:0007669"/>
    <property type="project" value="InterPro"/>
</dbReference>
<feature type="transmembrane region" description="Helical" evidence="6">
    <location>
        <begin position="54"/>
        <end position="74"/>
    </location>
</feature>
<feature type="transmembrane region" description="Helical" evidence="6">
    <location>
        <begin position="356"/>
        <end position="375"/>
    </location>
</feature>
<dbReference type="Proteomes" id="UP000478008">
    <property type="component" value="Unassembled WGS sequence"/>
</dbReference>
<evidence type="ECO:0000256" key="2">
    <source>
        <dbReference type="ARBA" id="ARBA00010199"/>
    </source>
</evidence>
<keyword evidence="4 6" id="KW-1133">Transmembrane helix</keyword>
<feature type="transmembrane region" description="Helical" evidence="6">
    <location>
        <begin position="395"/>
        <end position="417"/>
    </location>
</feature>
<keyword evidence="8" id="KW-1185">Reference proteome</keyword>
<feature type="transmembrane region" description="Helical" evidence="6">
    <location>
        <begin position="235"/>
        <end position="256"/>
    </location>
</feature>
<evidence type="ECO:0000256" key="5">
    <source>
        <dbReference type="ARBA" id="ARBA00023136"/>
    </source>
</evidence>